<evidence type="ECO:0000313" key="1">
    <source>
        <dbReference type="EMBL" id="ADI31222.1"/>
    </source>
</evidence>
<dbReference type="KEGG" id="shc:Shell_0073"/>
<keyword evidence="2" id="KW-1185">Reference proteome</keyword>
<reference evidence="2" key="1">
    <citation type="submission" date="2010-05" db="EMBL/GenBank/DDBJ databases">
        <title>Complete sequence of Staphylothermus hellenicus DSM 12710.</title>
        <authorList>
            <consortium name="US DOE Joint Genome Institute"/>
            <person name="Lucas S."/>
            <person name="Copeland A."/>
            <person name="Lapidus A."/>
            <person name="Cheng J.-F."/>
            <person name="Bruce D."/>
            <person name="Goodwin L."/>
            <person name="Pitluck S."/>
            <person name="Davenport K."/>
            <person name="Detter J.C."/>
            <person name="Han C."/>
            <person name="Tapia R."/>
            <person name="Larimer F."/>
            <person name="Land M."/>
            <person name="Hauser L."/>
            <person name="Kyrpides N."/>
            <person name="Mikhailova N."/>
            <person name="Anderson I.J."/>
            <person name="Woyke T."/>
        </authorList>
    </citation>
    <scope>NUCLEOTIDE SEQUENCE [LARGE SCALE GENOMIC DNA]</scope>
    <source>
        <strain evidence="2">DSM 12710 / JCM 10830 / BK20S6-10-b1 / P8</strain>
    </source>
</reference>
<dbReference type="HOGENOM" id="CLU_2534826_0_0_2"/>
<dbReference type="SUPFAM" id="SSF46785">
    <property type="entry name" value="Winged helix' DNA-binding domain"/>
    <property type="match status" value="1"/>
</dbReference>
<gene>
    <name evidence="1" type="ordered locus">Shell_0073</name>
</gene>
<accession>D7DAM5</accession>
<dbReference type="GeneID" id="9233362"/>
<dbReference type="STRING" id="591019.Shell_0073"/>
<dbReference type="InterPro" id="IPR036390">
    <property type="entry name" value="WH_DNA-bd_sf"/>
</dbReference>
<dbReference type="EMBL" id="CP002051">
    <property type="protein sequence ID" value="ADI31222.1"/>
    <property type="molecule type" value="Genomic_DNA"/>
</dbReference>
<dbReference type="eggNOG" id="arCOG07192">
    <property type="taxonomic scope" value="Archaea"/>
</dbReference>
<organism evidence="1 2">
    <name type="scientific">Staphylothermus hellenicus (strain DSM 12710 / JCM 10830 / BK20S6-10-b1 / P8)</name>
    <dbReference type="NCBI Taxonomy" id="591019"/>
    <lineage>
        <taxon>Archaea</taxon>
        <taxon>Thermoproteota</taxon>
        <taxon>Thermoprotei</taxon>
        <taxon>Desulfurococcales</taxon>
        <taxon>Desulfurococcaceae</taxon>
        <taxon>Staphylothermus</taxon>
    </lineage>
</organism>
<evidence type="ECO:0008006" key="3">
    <source>
        <dbReference type="Google" id="ProtNLM"/>
    </source>
</evidence>
<dbReference type="Proteomes" id="UP000002573">
    <property type="component" value="Chromosome"/>
</dbReference>
<dbReference type="OrthoDB" id="17338at2157"/>
<sequence length="83" mass="9728">MSRNIWRNNPLFRIILEELINKPTGMSIRELIDVIKKEYGYGVSKVELYQTLLKLELRGLIRVEELGRDLIVKISPGFSRIIQ</sequence>
<evidence type="ECO:0000313" key="2">
    <source>
        <dbReference type="Proteomes" id="UP000002573"/>
    </source>
</evidence>
<name>D7DAM5_STAHD</name>
<dbReference type="RefSeq" id="WP_013142420.1">
    <property type="nucleotide sequence ID" value="NC_014205.1"/>
</dbReference>
<proteinExistence type="predicted"/>
<protein>
    <recommendedName>
        <fullName evidence="3">ArsR family transcriptional regulator</fullName>
    </recommendedName>
</protein>
<dbReference type="AlphaFoldDB" id="D7DAM5"/>
<reference evidence="1 2" key="2">
    <citation type="journal article" date="2011" name="Stand. Genomic Sci.">
        <title>Complete genome sequence of Staphylothermus hellenicus P8.</title>
        <authorList>
            <person name="Anderson I."/>
            <person name="Wirth R."/>
            <person name="Lucas S."/>
            <person name="Copeland A."/>
            <person name="Lapidus A."/>
            <person name="Cheng J.F."/>
            <person name="Goodwin L."/>
            <person name="Pitluck S."/>
            <person name="Davenport K."/>
            <person name="Detter J.C."/>
            <person name="Han C."/>
            <person name="Tapia R."/>
            <person name="Land M."/>
            <person name="Hauser L."/>
            <person name="Pati A."/>
            <person name="Mikhailova N."/>
            <person name="Woyke T."/>
            <person name="Klenk H.P."/>
            <person name="Kyrpides N."/>
            <person name="Ivanova N."/>
        </authorList>
    </citation>
    <scope>NUCLEOTIDE SEQUENCE [LARGE SCALE GENOMIC DNA]</scope>
    <source>
        <strain evidence="2">DSM 12710 / JCM 10830 / BK20S6-10-b1 / P8</strain>
    </source>
</reference>